<name>A0ABD2PKM6_9PLAT</name>
<keyword evidence="4" id="KW-0130">Cell adhesion</keyword>
<dbReference type="EMBL" id="JBJKFK010006315">
    <property type="protein sequence ID" value="KAL3307864.1"/>
    <property type="molecule type" value="Genomic_DNA"/>
</dbReference>
<gene>
    <name evidence="8" type="primary">DOCK7_2</name>
    <name evidence="8" type="ORF">Ciccas_013612</name>
</gene>
<dbReference type="AlphaFoldDB" id="A0ABD2PKM6"/>
<evidence type="ECO:0000256" key="3">
    <source>
        <dbReference type="ARBA" id="ARBA00022525"/>
    </source>
</evidence>
<evidence type="ECO:0000313" key="8">
    <source>
        <dbReference type="EMBL" id="KAL3307864.1"/>
    </source>
</evidence>
<dbReference type="Gene3D" id="2.60.120.260">
    <property type="entry name" value="Galactose-binding domain-like"/>
    <property type="match status" value="1"/>
</dbReference>
<keyword evidence="5" id="KW-0472">Membrane</keyword>
<feature type="non-terminal residue" evidence="8">
    <location>
        <position position="73"/>
    </location>
</feature>
<comment type="caution">
    <text evidence="8">The sequence shown here is derived from an EMBL/GenBank/DDBJ whole genome shotgun (WGS) entry which is preliminary data.</text>
</comment>
<dbReference type="InterPro" id="IPR000421">
    <property type="entry name" value="FA58C"/>
</dbReference>
<feature type="domain" description="F5/8 type C" evidence="7">
    <location>
        <begin position="1"/>
        <end position="73"/>
    </location>
</feature>
<keyword evidence="6" id="KW-1015">Disulfide bond</keyword>
<dbReference type="Pfam" id="PF00754">
    <property type="entry name" value="F5_F8_type_C"/>
    <property type="match status" value="1"/>
</dbReference>
<evidence type="ECO:0000313" key="9">
    <source>
        <dbReference type="Proteomes" id="UP001626550"/>
    </source>
</evidence>
<dbReference type="SUPFAM" id="SSF49785">
    <property type="entry name" value="Galactose-binding domain-like"/>
    <property type="match status" value="1"/>
</dbReference>
<dbReference type="PROSITE" id="PS50022">
    <property type="entry name" value="FA58C_3"/>
    <property type="match status" value="1"/>
</dbReference>
<proteinExistence type="predicted"/>
<dbReference type="InterPro" id="IPR008979">
    <property type="entry name" value="Galactose-bd-like_sf"/>
</dbReference>
<organism evidence="8 9">
    <name type="scientific">Cichlidogyrus casuarinus</name>
    <dbReference type="NCBI Taxonomy" id="1844966"/>
    <lineage>
        <taxon>Eukaryota</taxon>
        <taxon>Metazoa</taxon>
        <taxon>Spiralia</taxon>
        <taxon>Lophotrochozoa</taxon>
        <taxon>Platyhelminthes</taxon>
        <taxon>Monogenea</taxon>
        <taxon>Monopisthocotylea</taxon>
        <taxon>Dactylogyridea</taxon>
        <taxon>Ancyrocephalidae</taxon>
        <taxon>Cichlidogyrus</taxon>
    </lineage>
</organism>
<keyword evidence="3" id="KW-0964">Secreted</keyword>
<evidence type="ECO:0000256" key="1">
    <source>
        <dbReference type="ARBA" id="ARBA00004184"/>
    </source>
</evidence>
<dbReference type="GO" id="GO:0005576">
    <property type="term" value="C:extracellular region"/>
    <property type="evidence" value="ECO:0007669"/>
    <property type="project" value="UniProtKB-SubCell"/>
</dbReference>
<dbReference type="GO" id="GO:0007155">
    <property type="term" value="P:cell adhesion"/>
    <property type="evidence" value="ECO:0007669"/>
    <property type="project" value="UniProtKB-KW"/>
</dbReference>
<evidence type="ECO:0000256" key="2">
    <source>
        <dbReference type="ARBA" id="ARBA00004613"/>
    </source>
</evidence>
<keyword evidence="9" id="KW-1185">Reference proteome</keyword>
<dbReference type="PANTHER" id="PTHR46806">
    <property type="entry name" value="F5/8 TYPE C DOMAIN-CONTAINING PROTEIN"/>
    <property type="match status" value="1"/>
</dbReference>
<accession>A0ABD2PKM6</accession>
<dbReference type="PANTHER" id="PTHR46806:SF5">
    <property type="entry name" value="F5_8 TYPE C DOMAIN-CONTAINING PROTEIN"/>
    <property type="match status" value="1"/>
</dbReference>
<evidence type="ECO:0000256" key="4">
    <source>
        <dbReference type="ARBA" id="ARBA00022889"/>
    </source>
</evidence>
<comment type="subcellular location">
    <subcellularLocation>
        <location evidence="1">Endomembrane system</location>
        <topology evidence="1">Peripheral membrane protein</topology>
    </subcellularLocation>
    <subcellularLocation>
        <location evidence="2">Secreted</location>
    </subcellularLocation>
</comment>
<evidence type="ECO:0000259" key="7">
    <source>
        <dbReference type="PROSITE" id="PS50022"/>
    </source>
</evidence>
<dbReference type="GO" id="GO:0012505">
    <property type="term" value="C:endomembrane system"/>
    <property type="evidence" value="ECO:0007669"/>
    <property type="project" value="UniProtKB-SubCell"/>
</dbReference>
<protein>
    <submittedName>
        <fullName evidence="8">Dedicator of cytokinesis protein 7</fullName>
    </submittedName>
</protein>
<dbReference type="InterPro" id="IPR050633">
    <property type="entry name" value="Neuropilin_MCO_CoagFactor"/>
</dbReference>
<sequence>MYCQITGIMTQGRGALDQWVSSYMVSYSEDGSKWRYILDQYGSQKIFEGNSDSFGVKHNYLDDPIIARFIKIH</sequence>
<reference evidence="8 9" key="1">
    <citation type="submission" date="2024-11" db="EMBL/GenBank/DDBJ databases">
        <title>Adaptive evolution of stress response genes in parasites aligns with host niche diversity.</title>
        <authorList>
            <person name="Hahn C."/>
            <person name="Resl P."/>
        </authorList>
    </citation>
    <scope>NUCLEOTIDE SEQUENCE [LARGE SCALE GENOMIC DNA]</scope>
    <source>
        <strain evidence="8">EGGRZ-B1_66</strain>
        <tissue evidence="8">Body</tissue>
    </source>
</reference>
<evidence type="ECO:0000256" key="5">
    <source>
        <dbReference type="ARBA" id="ARBA00023136"/>
    </source>
</evidence>
<dbReference type="Proteomes" id="UP001626550">
    <property type="component" value="Unassembled WGS sequence"/>
</dbReference>
<evidence type="ECO:0000256" key="6">
    <source>
        <dbReference type="ARBA" id="ARBA00023157"/>
    </source>
</evidence>